<evidence type="ECO:0000313" key="4">
    <source>
        <dbReference type="EMBL" id="ORY87334.1"/>
    </source>
</evidence>
<accession>A0A1Y2FVK1</accession>
<gene>
    <name evidence="4" type="ORF">LY90DRAFT_374471</name>
</gene>
<dbReference type="Proteomes" id="UP000193920">
    <property type="component" value="Unassembled WGS sequence"/>
</dbReference>
<dbReference type="InterPro" id="IPR031318">
    <property type="entry name" value="OPI10"/>
</dbReference>
<comment type="caution">
    <text evidence="4">The sequence shown here is derived from an EMBL/GenBank/DDBJ whole genome shotgun (WGS) entry which is preliminary data.</text>
</comment>
<dbReference type="GO" id="GO:0061608">
    <property type="term" value="F:nuclear import signal receptor activity"/>
    <property type="evidence" value="ECO:0007669"/>
    <property type="project" value="EnsemblFungi"/>
</dbReference>
<dbReference type="InterPro" id="IPR048364">
    <property type="entry name" value="Hikeshi-like_C"/>
</dbReference>
<dbReference type="EMBL" id="MCOG01000001">
    <property type="protein sequence ID" value="ORY87334.1"/>
    <property type="molecule type" value="Genomic_DNA"/>
</dbReference>
<dbReference type="GO" id="GO:0005635">
    <property type="term" value="C:nuclear envelope"/>
    <property type="evidence" value="ECO:0007669"/>
    <property type="project" value="EnsemblFungi"/>
</dbReference>
<comment type="similarity">
    <text evidence="1">Belongs to the OPI10 family.</text>
</comment>
<dbReference type="PANTHER" id="PTHR12925">
    <property type="entry name" value="HIKESHI FAMILY MEMBER"/>
    <property type="match status" value="1"/>
</dbReference>
<dbReference type="GO" id="GO:0005829">
    <property type="term" value="C:cytosol"/>
    <property type="evidence" value="ECO:0007669"/>
    <property type="project" value="TreeGrafter"/>
</dbReference>
<proteinExistence type="inferred from homology"/>
<keyword evidence="5" id="KW-1185">Reference proteome</keyword>
<dbReference type="AlphaFoldDB" id="A0A1Y2FVK1"/>
<dbReference type="PANTHER" id="PTHR12925:SF0">
    <property type="entry name" value="PROTEIN HIKESHI"/>
    <property type="match status" value="1"/>
</dbReference>
<organism evidence="4 5">
    <name type="scientific">Neocallimastix californiae</name>
    <dbReference type="NCBI Taxonomy" id="1754190"/>
    <lineage>
        <taxon>Eukaryota</taxon>
        <taxon>Fungi</taxon>
        <taxon>Fungi incertae sedis</taxon>
        <taxon>Chytridiomycota</taxon>
        <taxon>Chytridiomycota incertae sedis</taxon>
        <taxon>Neocallimastigomycetes</taxon>
        <taxon>Neocallimastigales</taxon>
        <taxon>Neocallimastigaceae</taxon>
        <taxon>Neocallimastix</taxon>
    </lineage>
</organism>
<feature type="domain" description="Hikeshi-like N-terminal" evidence="2">
    <location>
        <begin position="5"/>
        <end position="129"/>
    </location>
</feature>
<dbReference type="GO" id="GO:0006606">
    <property type="term" value="P:protein import into nucleus"/>
    <property type="evidence" value="ECO:0007669"/>
    <property type="project" value="EnsemblFungi"/>
</dbReference>
<dbReference type="InterPro" id="IPR008493">
    <property type="entry name" value="Hikeshi-like_N"/>
</dbReference>
<feature type="domain" description="Hikeshi-like C-terminal" evidence="3">
    <location>
        <begin position="143"/>
        <end position="198"/>
    </location>
</feature>
<dbReference type="STRING" id="1754190.A0A1Y2FVK1"/>
<evidence type="ECO:0000256" key="1">
    <source>
        <dbReference type="ARBA" id="ARBA00006623"/>
    </source>
</evidence>
<protein>
    <submittedName>
        <fullName evidence="4">DUF775-domain-containing protein</fullName>
    </submittedName>
</protein>
<sequence>MFGCIVAGRLVQTNVNQVDTNKYVFELPQAQDINHIVVFLTGTMPFPDGYAATVHFYWPQPTPDWRLLGMLSNDKPSAIFKLANAKSMPNNDSPFGGAFGGPMMGGVSAELGISIEPIDQVMAQLQSSETVVASSKASTMANAEKITTKVIENLYNYCSSFSDKLLTNAQGEQFFPLKVIQDWYNNTLRKVRNNPNYFLKD</sequence>
<evidence type="ECO:0000259" key="3">
    <source>
        <dbReference type="Pfam" id="PF21057"/>
    </source>
</evidence>
<dbReference type="Pfam" id="PF21057">
    <property type="entry name" value="Hikeshi-like_C"/>
    <property type="match status" value="1"/>
</dbReference>
<dbReference type="Pfam" id="PF05603">
    <property type="entry name" value="Hikeshi-like_N"/>
    <property type="match status" value="1"/>
</dbReference>
<reference evidence="4 5" key="1">
    <citation type="submission" date="2016-08" db="EMBL/GenBank/DDBJ databases">
        <title>A Parts List for Fungal Cellulosomes Revealed by Comparative Genomics.</title>
        <authorList>
            <consortium name="DOE Joint Genome Institute"/>
            <person name="Haitjema C.H."/>
            <person name="Gilmore S.P."/>
            <person name="Henske J.K."/>
            <person name="Solomon K.V."/>
            <person name="De Groot R."/>
            <person name="Kuo A."/>
            <person name="Mondo S.J."/>
            <person name="Salamov A.A."/>
            <person name="Labutti K."/>
            <person name="Zhao Z."/>
            <person name="Chiniquy J."/>
            <person name="Barry K."/>
            <person name="Brewer H.M."/>
            <person name="Purvine S.O."/>
            <person name="Wright A.T."/>
            <person name="Boxma B."/>
            <person name="Van Alen T."/>
            <person name="Hackstein J.H."/>
            <person name="Baker S.E."/>
            <person name="Grigoriev I.V."/>
            <person name="O'Malley M.A."/>
        </authorList>
    </citation>
    <scope>NUCLEOTIDE SEQUENCE [LARGE SCALE GENOMIC DNA]</scope>
    <source>
        <strain evidence="4 5">G1</strain>
    </source>
</reference>
<dbReference type="OrthoDB" id="10248398at2759"/>
<evidence type="ECO:0000313" key="5">
    <source>
        <dbReference type="Proteomes" id="UP000193920"/>
    </source>
</evidence>
<name>A0A1Y2FVK1_9FUNG</name>
<evidence type="ECO:0000259" key="2">
    <source>
        <dbReference type="Pfam" id="PF05603"/>
    </source>
</evidence>